<sequence>MKRGEIYFANLDPAIGEETQKKRPVLIVSNNANNNVAATVTIVPITSNVKKVYPFEVLLKRKDTGLNKDSKAQCHQIRTISKLRISKSIPVGVVMNDVMLKINDALQLHLDIP</sequence>
<dbReference type="PANTHER" id="PTHR33988:SF1">
    <property type="entry name" value="ENDORIBONUCLEASE MAZF7-RELATED"/>
    <property type="match status" value="1"/>
</dbReference>
<organism evidence="2 3">
    <name type="scientific">Legionella brunensis</name>
    <dbReference type="NCBI Taxonomy" id="29422"/>
    <lineage>
        <taxon>Bacteria</taxon>
        <taxon>Pseudomonadati</taxon>
        <taxon>Pseudomonadota</taxon>
        <taxon>Gammaproteobacteria</taxon>
        <taxon>Legionellales</taxon>
        <taxon>Legionellaceae</taxon>
        <taxon>Legionella</taxon>
    </lineage>
</organism>
<evidence type="ECO:0000313" key="2">
    <source>
        <dbReference type="EMBL" id="KTC81639.1"/>
    </source>
</evidence>
<dbReference type="EC" id="3.1.-.-" evidence="1"/>
<comment type="function">
    <text evidence="1">Toxic component of a type II toxin-antitoxin (TA) system.</text>
</comment>
<evidence type="ECO:0000256" key="1">
    <source>
        <dbReference type="PIRNR" id="PIRNR033490"/>
    </source>
</evidence>
<dbReference type="GO" id="GO:0016787">
    <property type="term" value="F:hydrolase activity"/>
    <property type="evidence" value="ECO:0007669"/>
    <property type="project" value="UniProtKB-KW"/>
</dbReference>
<dbReference type="OrthoDB" id="9808744at2"/>
<proteinExistence type="inferred from homology"/>
<dbReference type="RefSeq" id="WP_058442144.1">
    <property type="nucleotide sequence ID" value="NZ_CAAAHU010000005.1"/>
</dbReference>
<dbReference type="Proteomes" id="UP000054742">
    <property type="component" value="Unassembled WGS sequence"/>
</dbReference>
<gene>
    <name evidence="2" type="primary">mazF9</name>
    <name evidence="2" type="ORF">Lbru_2159</name>
</gene>
<dbReference type="AlphaFoldDB" id="A0A0W0SE31"/>
<dbReference type="PANTHER" id="PTHR33988">
    <property type="entry name" value="ENDORIBONUCLEASE MAZF-RELATED"/>
    <property type="match status" value="1"/>
</dbReference>
<evidence type="ECO:0000313" key="3">
    <source>
        <dbReference type="Proteomes" id="UP000054742"/>
    </source>
</evidence>
<name>A0A0W0SE31_9GAMM</name>
<dbReference type="SUPFAM" id="SSF50118">
    <property type="entry name" value="Cell growth inhibitor/plasmid maintenance toxic component"/>
    <property type="match status" value="1"/>
</dbReference>
<dbReference type="GO" id="GO:0003677">
    <property type="term" value="F:DNA binding"/>
    <property type="evidence" value="ECO:0007669"/>
    <property type="project" value="InterPro"/>
</dbReference>
<dbReference type="EMBL" id="LNXV01000029">
    <property type="protein sequence ID" value="KTC81639.1"/>
    <property type="molecule type" value="Genomic_DNA"/>
</dbReference>
<keyword evidence="1" id="KW-0255">Endonuclease</keyword>
<reference evidence="2 3" key="1">
    <citation type="submission" date="2015-11" db="EMBL/GenBank/DDBJ databases">
        <title>Genomic analysis of 38 Legionella species identifies large and diverse effector repertoires.</title>
        <authorList>
            <person name="Burstein D."/>
            <person name="Amaro F."/>
            <person name="Zusman T."/>
            <person name="Lifshitz Z."/>
            <person name="Cohen O."/>
            <person name="Gilbert J.A."/>
            <person name="Pupko T."/>
            <person name="Shuman H.A."/>
            <person name="Segal G."/>
        </authorList>
    </citation>
    <scope>NUCLEOTIDE SEQUENCE [LARGE SCALE GENOMIC DNA]</scope>
    <source>
        <strain evidence="2 3">ATCC 43878</strain>
    </source>
</reference>
<keyword evidence="1 2" id="KW-0378">Hydrolase</keyword>
<dbReference type="PATRIC" id="fig|29422.6.peg.2302"/>
<dbReference type="InterPro" id="IPR011067">
    <property type="entry name" value="Plasmid_toxin/cell-grow_inhib"/>
</dbReference>
<protein>
    <recommendedName>
        <fullName evidence="1">mRNA interferase</fullName>
        <ecNumber evidence="1">3.1.-.-</ecNumber>
    </recommendedName>
</protein>
<accession>A0A0W0SE31</accession>
<dbReference type="InterPro" id="IPR003477">
    <property type="entry name" value="PemK-like"/>
</dbReference>
<comment type="similarity">
    <text evidence="1">Belongs to the PemK/MazF family.</text>
</comment>
<dbReference type="GO" id="GO:0016075">
    <property type="term" value="P:rRNA catabolic process"/>
    <property type="evidence" value="ECO:0007669"/>
    <property type="project" value="TreeGrafter"/>
</dbReference>
<dbReference type="Pfam" id="PF02452">
    <property type="entry name" value="PemK_toxin"/>
    <property type="match status" value="1"/>
</dbReference>
<dbReference type="GO" id="GO:0006402">
    <property type="term" value="P:mRNA catabolic process"/>
    <property type="evidence" value="ECO:0007669"/>
    <property type="project" value="TreeGrafter"/>
</dbReference>
<dbReference type="PIRSF" id="PIRSF033490">
    <property type="entry name" value="MazF"/>
    <property type="match status" value="1"/>
</dbReference>
<dbReference type="GO" id="GO:0004521">
    <property type="term" value="F:RNA endonuclease activity"/>
    <property type="evidence" value="ECO:0007669"/>
    <property type="project" value="TreeGrafter"/>
</dbReference>
<comment type="caution">
    <text evidence="2">The sequence shown here is derived from an EMBL/GenBank/DDBJ whole genome shotgun (WGS) entry which is preliminary data.</text>
</comment>
<dbReference type="Gene3D" id="2.30.30.110">
    <property type="match status" value="1"/>
</dbReference>
<keyword evidence="1" id="KW-0540">Nuclease</keyword>
<dbReference type="STRING" id="29422.Lbru_2159"/>
<keyword evidence="3" id="KW-1185">Reference proteome</keyword>